<dbReference type="OrthoDB" id="64880at2759"/>
<organism evidence="3 4">
    <name type="scientific">Tribonema minus</name>
    <dbReference type="NCBI Taxonomy" id="303371"/>
    <lineage>
        <taxon>Eukaryota</taxon>
        <taxon>Sar</taxon>
        <taxon>Stramenopiles</taxon>
        <taxon>Ochrophyta</taxon>
        <taxon>PX clade</taxon>
        <taxon>Xanthophyceae</taxon>
        <taxon>Tribonematales</taxon>
        <taxon>Tribonemataceae</taxon>
        <taxon>Tribonema</taxon>
    </lineage>
</organism>
<dbReference type="Proteomes" id="UP000664859">
    <property type="component" value="Unassembled WGS sequence"/>
</dbReference>
<evidence type="ECO:0008006" key="5">
    <source>
        <dbReference type="Google" id="ProtNLM"/>
    </source>
</evidence>
<evidence type="ECO:0000313" key="4">
    <source>
        <dbReference type="Proteomes" id="UP000664859"/>
    </source>
</evidence>
<protein>
    <recommendedName>
        <fullName evidence="5">Transmembrane protein</fullName>
    </recommendedName>
</protein>
<evidence type="ECO:0000256" key="2">
    <source>
        <dbReference type="SAM" id="Phobius"/>
    </source>
</evidence>
<proteinExistence type="predicted"/>
<sequence length="297" mass="33008">MPHISAPASQPTPLRERGQSETVRERGGSDYKQSSDCGDEESKPFMSSDDLEKELYDPKGSKPNATARFMPRFDGIQRHAAAAAAVLTEHTITNTKLPNHMMSHIDGVAAGAYRDTPRRRLCEGNTCSAKSVCRGCCVLTLLVILLLWLWIAVDRLHSDERREQESPIHPVETGVMVDTWSDHPPTLHSSCPLLYTLSAAKAKTYGLSLAEEELQLLGTLMVRICKCVCPFQLPESATQLAGHLPGHRVLRVCDESAGTVAEILRGANVVVDGDGGWYYRWFQRMQDAYKRTSSHYR</sequence>
<feature type="transmembrane region" description="Helical" evidence="2">
    <location>
        <begin position="132"/>
        <end position="153"/>
    </location>
</feature>
<feature type="region of interest" description="Disordered" evidence="1">
    <location>
        <begin position="1"/>
        <end position="50"/>
    </location>
</feature>
<reference evidence="3" key="1">
    <citation type="submission" date="2021-02" db="EMBL/GenBank/DDBJ databases">
        <title>First Annotated Genome of the Yellow-green Alga Tribonema minus.</title>
        <authorList>
            <person name="Mahan K.M."/>
        </authorList>
    </citation>
    <scope>NUCLEOTIDE SEQUENCE</scope>
    <source>
        <strain evidence="3">UTEX B ZZ1240</strain>
    </source>
</reference>
<keyword evidence="2" id="KW-1133">Transmembrane helix</keyword>
<keyword evidence="2" id="KW-0472">Membrane</keyword>
<dbReference type="AlphaFoldDB" id="A0A836C7N5"/>
<accession>A0A836C7N5</accession>
<evidence type="ECO:0000313" key="3">
    <source>
        <dbReference type="EMBL" id="KAG5175107.1"/>
    </source>
</evidence>
<evidence type="ECO:0000256" key="1">
    <source>
        <dbReference type="SAM" id="MobiDB-lite"/>
    </source>
</evidence>
<feature type="compositionally biased region" description="Basic and acidic residues" evidence="1">
    <location>
        <begin position="14"/>
        <end position="29"/>
    </location>
</feature>
<keyword evidence="2" id="KW-0812">Transmembrane</keyword>
<comment type="caution">
    <text evidence="3">The sequence shown here is derived from an EMBL/GenBank/DDBJ whole genome shotgun (WGS) entry which is preliminary data.</text>
</comment>
<keyword evidence="4" id="KW-1185">Reference proteome</keyword>
<gene>
    <name evidence="3" type="ORF">JKP88DRAFT_250424</name>
</gene>
<name>A0A836C7N5_9STRA</name>
<dbReference type="EMBL" id="JAFCMP010000554">
    <property type="protein sequence ID" value="KAG5175107.1"/>
    <property type="molecule type" value="Genomic_DNA"/>
</dbReference>